<proteinExistence type="predicted"/>
<dbReference type="InterPro" id="IPR036388">
    <property type="entry name" value="WH-like_DNA-bd_sf"/>
</dbReference>
<dbReference type="InterPro" id="IPR036390">
    <property type="entry name" value="WH_DNA-bd_sf"/>
</dbReference>
<feature type="domain" description="HTH crp-type" evidence="1">
    <location>
        <begin position="25"/>
        <end position="75"/>
    </location>
</feature>
<evidence type="ECO:0000313" key="3">
    <source>
        <dbReference type="Proteomes" id="UP000005711"/>
    </source>
</evidence>
<name>D1VS24_9FIRM</name>
<dbReference type="EMBL" id="ADDO01000017">
    <property type="protein sequence ID" value="EFA90676.1"/>
    <property type="molecule type" value="Genomic_DNA"/>
</dbReference>
<dbReference type="GO" id="GO:0003677">
    <property type="term" value="F:DNA binding"/>
    <property type="evidence" value="ECO:0007669"/>
    <property type="project" value="InterPro"/>
</dbReference>
<protein>
    <recommendedName>
        <fullName evidence="1">HTH crp-type domain-containing protein</fullName>
    </recommendedName>
</protein>
<evidence type="ECO:0000313" key="2">
    <source>
        <dbReference type="EMBL" id="EFA90676.1"/>
    </source>
</evidence>
<sequence>MSNFFVNDKFKVLECMEQRQIQVNDESIVKLSQQEIADILGFTKTKVNNIVRELKENGYLTQLSSRGKYILTDIANKEINKMKGEEAKK</sequence>
<gene>
    <name evidence="2" type="ORF">HMPREF0628_0151</name>
</gene>
<keyword evidence="3" id="KW-1185">Reference proteome</keyword>
<dbReference type="Proteomes" id="UP000005711">
    <property type="component" value="Unassembled WGS sequence"/>
</dbReference>
<organism evidence="2 3">
    <name type="scientific">Peptoniphilus lacrimalis 315-B</name>
    <dbReference type="NCBI Taxonomy" id="596330"/>
    <lineage>
        <taxon>Bacteria</taxon>
        <taxon>Bacillati</taxon>
        <taxon>Bacillota</taxon>
        <taxon>Tissierellia</taxon>
        <taxon>Tissierellales</taxon>
        <taxon>Peptoniphilaceae</taxon>
        <taxon>Peptoniphilus</taxon>
    </lineage>
</organism>
<accession>D1VS24</accession>
<dbReference type="Pfam" id="PF13545">
    <property type="entry name" value="HTH_Crp_2"/>
    <property type="match status" value="1"/>
</dbReference>
<dbReference type="SUPFAM" id="SSF46785">
    <property type="entry name" value="Winged helix' DNA-binding domain"/>
    <property type="match status" value="1"/>
</dbReference>
<dbReference type="Gene3D" id="1.10.10.10">
    <property type="entry name" value="Winged helix-like DNA-binding domain superfamily/Winged helix DNA-binding domain"/>
    <property type="match status" value="1"/>
</dbReference>
<dbReference type="InterPro" id="IPR012318">
    <property type="entry name" value="HTH_CRP"/>
</dbReference>
<reference evidence="2 3" key="1">
    <citation type="submission" date="2009-12" db="EMBL/GenBank/DDBJ databases">
        <title>Genome Sequence of Peptoniphilus lacrimalis 315-B.</title>
        <authorList>
            <person name="Durkin A.S."/>
            <person name="Madupu R."/>
            <person name="Torralba M."/>
            <person name="Methe B."/>
            <person name="Sutton G."/>
            <person name="Strausberg R.L."/>
            <person name="Nelson K.E."/>
        </authorList>
    </citation>
    <scope>NUCLEOTIDE SEQUENCE [LARGE SCALE GENOMIC DNA]</scope>
    <source>
        <strain evidence="2 3">315-B</strain>
    </source>
</reference>
<dbReference type="GO" id="GO:0006355">
    <property type="term" value="P:regulation of DNA-templated transcription"/>
    <property type="evidence" value="ECO:0007669"/>
    <property type="project" value="InterPro"/>
</dbReference>
<dbReference type="eggNOG" id="ENOG5033IEV">
    <property type="taxonomic scope" value="Bacteria"/>
</dbReference>
<comment type="caution">
    <text evidence="2">The sequence shown here is derived from an EMBL/GenBank/DDBJ whole genome shotgun (WGS) entry which is preliminary data.</text>
</comment>
<evidence type="ECO:0000259" key="1">
    <source>
        <dbReference type="Pfam" id="PF13545"/>
    </source>
</evidence>
<dbReference type="AlphaFoldDB" id="D1VS24"/>